<name>D9PF53_9ZZZZ</name>
<dbReference type="EMBL" id="ADZX01000011">
    <property type="protein sequence ID" value="EFK97812.1"/>
    <property type="molecule type" value="Genomic_DNA"/>
</dbReference>
<gene>
    <name evidence="1" type="ORF">LDC_0131</name>
</gene>
<protein>
    <submittedName>
        <fullName evidence="1">Uncharacterized protein</fullName>
    </submittedName>
</protein>
<sequence length="134" mass="13935">MGVRDIFTCAGWNDPSGDVTLNGTSLGTCTIRDILTYTDSAGRGGLVTIRGYSSVSIRAIVTHASGAVYSGPWRGAGDVIITNIAGNISISGAIDLNSPPGYYVYADGYLSLQAGGKITVTNLDLSKMLYASFD</sequence>
<accession>D9PF53</accession>
<proteinExistence type="predicted"/>
<comment type="caution">
    <text evidence="1">The sequence shown here is derived from an EMBL/GenBank/DDBJ whole genome shotgun (WGS) entry which is preliminary data.</text>
</comment>
<dbReference type="AlphaFoldDB" id="D9PF53"/>
<feature type="non-terminal residue" evidence="1">
    <location>
        <position position="134"/>
    </location>
</feature>
<reference evidence="1" key="2">
    <citation type="journal article" date="2011" name="Microb. Ecol.">
        <title>Taxonomic and Functional Metagenomic Profiling of the Microbial Community in the Anoxic Sediment of a Sub-saline Shallow Lake (Laguna de Carrizo, Central Spain).</title>
        <authorList>
            <person name="Ferrer M."/>
            <person name="Guazzaroni M.E."/>
            <person name="Richter M."/>
            <person name="Garcia-Salamanca A."/>
            <person name="Yarza P."/>
            <person name="Suarez-Suarez A."/>
            <person name="Solano J."/>
            <person name="Alcaide M."/>
            <person name="van Dillewijn P."/>
            <person name="Molina-Henares M.A."/>
            <person name="Lopez-Cortes N."/>
            <person name="Al-Ramahi Y."/>
            <person name="Guerrero C."/>
            <person name="Acosta A."/>
            <person name="de Eugenio L.I."/>
            <person name="Martinez V."/>
            <person name="Marques S."/>
            <person name="Rojo F."/>
            <person name="Santero E."/>
            <person name="Genilloud O."/>
            <person name="Perez-Perez J."/>
            <person name="Rossello-Mora R."/>
            <person name="Ramos J.L."/>
        </authorList>
    </citation>
    <scope>NUCLEOTIDE SEQUENCE</scope>
</reference>
<reference evidence="1" key="1">
    <citation type="submission" date="2010-07" db="EMBL/GenBank/DDBJ databases">
        <authorList>
            <consortium name="CONSOLIDER consortium CSD2007-00005"/>
            <person name="Guazzaroni M.-E."/>
            <person name="Richter M."/>
            <person name="Garcia-Salamanca A."/>
            <person name="Yarza P."/>
            <person name="Ferrer M."/>
        </authorList>
    </citation>
    <scope>NUCLEOTIDE SEQUENCE</scope>
</reference>
<organism evidence="1">
    <name type="scientific">sediment metagenome</name>
    <dbReference type="NCBI Taxonomy" id="749907"/>
    <lineage>
        <taxon>unclassified sequences</taxon>
        <taxon>metagenomes</taxon>
        <taxon>ecological metagenomes</taxon>
    </lineage>
</organism>
<evidence type="ECO:0000313" key="1">
    <source>
        <dbReference type="EMBL" id="EFK97812.1"/>
    </source>
</evidence>